<dbReference type="RefSeq" id="WP_220208684.1">
    <property type="nucleotide sequence ID" value="NZ_BNJK01000002.1"/>
</dbReference>
<organism evidence="3 4">
    <name type="scientific">Reticulibacter mediterranei</name>
    <dbReference type="NCBI Taxonomy" id="2778369"/>
    <lineage>
        <taxon>Bacteria</taxon>
        <taxon>Bacillati</taxon>
        <taxon>Chloroflexota</taxon>
        <taxon>Ktedonobacteria</taxon>
        <taxon>Ktedonobacterales</taxon>
        <taxon>Reticulibacteraceae</taxon>
        <taxon>Reticulibacter</taxon>
    </lineage>
</organism>
<comment type="similarity">
    <text evidence="1 2">Belongs to the arylamine N-acetyltransferase family.</text>
</comment>
<dbReference type="EMBL" id="BNJK01000002">
    <property type="protein sequence ID" value="GHO97910.1"/>
    <property type="molecule type" value="Genomic_DNA"/>
</dbReference>
<dbReference type="AlphaFoldDB" id="A0A8J3ISU1"/>
<evidence type="ECO:0000313" key="3">
    <source>
        <dbReference type="EMBL" id="GHO97910.1"/>
    </source>
</evidence>
<dbReference type="Gene3D" id="3.30.2140.10">
    <property type="entry name" value="Arylamine N-acetyltransferase"/>
    <property type="match status" value="1"/>
</dbReference>
<proteinExistence type="inferred from homology"/>
<accession>A0A8J3ISU1</accession>
<name>A0A8J3ISU1_9CHLR</name>
<dbReference type="Gene3D" id="2.40.128.150">
    <property type="entry name" value="Cysteine proteinases"/>
    <property type="match status" value="1"/>
</dbReference>
<dbReference type="InterPro" id="IPR038765">
    <property type="entry name" value="Papain-like_cys_pep_sf"/>
</dbReference>
<evidence type="ECO:0000256" key="1">
    <source>
        <dbReference type="ARBA" id="ARBA00006547"/>
    </source>
</evidence>
<dbReference type="PANTHER" id="PTHR11786:SF0">
    <property type="entry name" value="ARYLAMINE N-ACETYLTRANSFERASE 4-RELATED"/>
    <property type="match status" value="1"/>
</dbReference>
<comment type="caution">
    <text evidence="3">The sequence shown here is derived from an EMBL/GenBank/DDBJ whole genome shotgun (WGS) entry which is preliminary data.</text>
</comment>
<protein>
    <submittedName>
        <fullName evidence="3">Acetyltransferase</fullName>
    </submittedName>
</protein>
<dbReference type="Proteomes" id="UP000597444">
    <property type="component" value="Unassembled WGS sequence"/>
</dbReference>
<dbReference type="InterPro" id="IPR001447">
    <property type="entry name" value="Arylamine_N-AcTrfase"/>
</dbReference>
<gene>
    <name evidence="3" type="ORF">KSF_079580</name>
</gene>
<dbReference type="PANTHER" id="PTHR11786">
    <property type="entry name" value="N-HYDROXYARYLAMINE O-ACETYLTRANSFERASE"/>
    <property type="match status" value="1"/>
</dbReference>
<dbReference type="PRINTS" id="PR01543">
    <property type="entry name" value="ANATRNSFRASE"/>
</dbReference>
<dbReference type="SUPFAM" id="SSF54001">
    <property type="entry name" value="Cysteine proteinases"/>
    <property type="match status" value="1"/>
</dbReference>
<dbReference type="GO" id="GO:0016407">
    <property type="term" value="F:acetyltransferase activity"/>
    <property type="evidence" value="ECO:0007669"/>
    <property type="project" value="InterPro"/>
</dbReference>
<reference evidence="3" key="1">
    <citation type="submission" date="2020-10" db="EMBL/GenBank/DDBJ databases">
        <title>Taxonomic study of unclassified bacteria belonging to the class Ktedonobacteria.</title>
        <authorList>
            <person name="Yabe S."/>
            <person name="Wang C.M."/>
            <person name="Zheng Y."/>
            <person name="Sakai Y."/>
            <person name="Cavaletti L."/>
            <person name="Monciardini P."/>
            <person name="Donadio S."/>
        </authorList>
    </citation>
    <scope>NUCLEOTIDE SEQUENCE</scope>
    <source>
        <strain evidence="3">ID150040</strain>
    </source>
</reference>
<sequence length="247" mass="28617">MDIDHYLARIRYQGSVQPTAATLRALHEAHMLAVPFENLDIGLGHAIQLDQASLWGKIVERRRGGFCYELNGLFALLLRELGFRVELLSAGVANNLGGFNPDFDHLTLLVHLEEDWLADVGFGESFRQPLRLQPDLLQKQEWGRYRLMRDGEDWLFEEWRDAWKPGYRFTLQSRTMSDFSARCLYHQTSPESGFTRHSTCSLATPYGRITLSDMRLITTRHGVREERHVANQEEYQALLLEHFDIVL</sequence>
<evidence type="ECO:0000256" key="2">
    <source>
        <dbReference type="RuleBase" id="RU003452"/>
    </source>
</evidence>
<evidence type="ECO:0000313" key="4">
    <source>
        <dbReference type="Proteomes" id="UP000597444"/>
    </source>
</evidence>
<dbReference type="Pfam" id="PF00797">
    <property type="entry name" value="Acetyltransf_2"/>
    <property type="match status" value="1"/>
</dbReference>
<keyword evidence="4" id="KW-1185">Reference proteome</keyword>